<feature type="region of interest" description="Disordered" evidence="1">
    <location>
        <begin position="153"/>
        <end position="192"/>
    </location>
</feature>
<evidence type="ECO:0000256" key="1">
    <source>
        <dbReference type="SAM" id="MobiDB-lite"/>
    </source>
</evidence>
<name>A0A8J4BXS2_9CHLO</name>
<accession>A0A8J4BXS2</accession>
<evidence type="ECO:0000256" key="2">
    <source>
        <dbReference type="SAM" id="Phobius"/>
    </source>
</evidence>
<organism evidence="3 4">
    <name type="scientific">Volvox reticuliferus</name>
    <dbReference type="NCBI Taxonomy" id="1737510"/>
    <lineage>
        <taxon>Eukaryota</taxon>
        <taxon>Viridiplantae</taxon>
        <taxon>Chlorophyta</taxon>
        <taxon>core chlorophytes</taxon>
        <taxon>Chlorophyceae</taxon>
        <taxon>CS clade</taxon>
        <taxon>Chlamydomonadales</taxon>
        <taxon>Volvocaceae</taxon>
        <taxon>Volvox</taxon>
    </lineage>
</organism>
<keyword evidence="2" id="KW-0472">Membrane</keyword>
<dbReference type="AlphaFoldDB" id="A0A8J4BXS2"/>
<protein>
    <submittedName>
        <fullName evidence="3">Uncharacterized protein</fullName>
    </submittedName>
</protein>
<comment type="caution">
    <text evidence="3">The sequence shown here is derived from an EMBL/GenBank/DDBJ whole genome shotgun (WGS) entry which is preliminary data.</text>
</comment>
<evidence type="ECO:0000313" key="3">
    <source>
        <dbReference type="EMBL" id="GIL97054.1"/>
    </source>
</evidence>
<proteinExistence type="predicted"/>
<dbReference type="OrthoDB" id="533634at2759"/>
<sequence>MRQRPIDINQTTIFVDTQPRPVNRNGVPRRIYKPQGGWQAGGGGDLMTEGHAWCLLLAAVVLLLGGAYLVRGNHYAHLHRQIQNSYYTYLQEWDAGVGAAFAATSWELHVQGLNQPLPLKRRAWASKRVQVPLTSSAVGDGDGAEIVRDTSASMVQEHKASGQPSAGGSPPRESQVGQQIQQQQRRRQQRAAQSSLLEFRLEGLLETLHHSPVPTMDRHKAEHNRLWQPVGTELWRPVSMSLRGTDQRTGVVSVVDLGPVVFMRERTVPAGGEGRCLHEEHGVWQEDATCSVQEYLWGLCVKVSQDVATGVFAVDNITGGGPGCGPEWGWETGQWRRLDGRRQNINGRPYLPMSARNSTILTVRHARDPAILESDLVRRLAPNVEEQILFQAVGLAMCFLGLVLLISVGTVAAPALLRGARLRWAALLDRRRYGDLPGRGYSYEGKKQEDSDGETM</sequence>
<feature type="transmembrane region" description="Helical" evidence="2">
    <location>
        <begin position="388"/>
        <end position="417"/>
    </location>
</feature>
<feature type="transmembrane region" description="Helical" evidence="2">
    <location>
        <begin position="50"/>
        <end position="70"/>
    </location>
</feature>
<keyword evidence="2" id="KW-0812">Transmembrane</keyword>
<dbReference type="Proteomes" id="UP000722791">
    <property type="component" value="Unassembled WGS sequence"/>
</dbReference>
<gene>
    <name evidence="3" type="ORF">Vretimale_2759</name>
</gene>
<dbReference type="EMBL" id="BNCQ01000004">
    <property type="protein sequence ID" value="GIL97054.1"/>
    <property type="molecule type" value="Genomic_DNA"/>
</dbReference>
<keyword evidence="2" id="KW-1133">Transmembrane helix</keyword>
<evidence type="ECO:0000313" key="4">
    <source>
        <dbReference type="Proteomes" id="UP000722791"/>
    </source>
</evidence>
<reference evidence="3" key="1">
    <citation type="journal article" date="2021" name="Proc. Natl. Acad. Sci. U.S.A.">
        <title>Three genomes in the algal genus Volvox reveal the fate of a haploid sex-determining region after a transition to homothallism.</title>
        <authorList>
            <person name="Yamamoto K."/>
            <person name="Hamaji T."/>
            <person name="Kawai-Toyooka H."/>
            <person name="Matsuzaki R."/>
            <person name="Takahashi F."/>
            <person name="Nishimura Y."/>
            <person name="Kawachi M."/>
            <person name="Noguchi H."/>
            <person name="Minakuchi Y."/>
            <person name="Umen J.G."/>
            <person name="Toyoda A."/>
            <person name="Nozaki H."/>
        </authorList>
    </citation>
    <scope>NUCLEOTIDE SEQUENCE</scope>
    <source>
        <strain evidence="3">NIES-3785</strain>
    </source>
</reference>